<organism evidence="3 4">
    <name type="scientific">Gigaspora rosea</name>
    <dbReference type="NCBI Taxonomy" id="44941"/>
    <lineage>
        <taxon>Eukaryota</taxon>
        <taxon>Fungi</taxon>
        <taxon>Fungi incertae sedis</taxon>
        <taxon>Mucoromycota</taxon>
        <taxon>Glomeromycotina</taxon>
        <taxon>Glomeromycetes</taxon>
        <taxon>Diversisporales</taxon>
        <taxon>Gigasporaceae</taxon>
        <taxon>Gigaspora</taxon>
    </lineage>
</organism>
<dbReference type="OrthoDB" id="122279at2759"/>
<reference evidence="3 4" key="1">
    <citation type="submission" date="2018-06" db="EMBL/GenBank/DDBJ databases">
        <title>Comparative genomics reveals the genomic features of Rhizophagus irregularis, R. cerebriforme, R. diaphanum and Gigaspora rosea, and their symbiotic lifestyle signature.</title>
        <authorList>
            <person name="Morin E."/>
            <person name="San Clemente H."/>
            <person name="Chen E.C.H."/>
            <person name="De La Providencia I."/>
            <person name="Hainaut M."/>
            <person name="Kuo A."/>
            <person name="Kohler A."/>
            <person name="Murat C."/>
            <person name="Tang N."/>
            <person name="Roy S."/>
            <person name="Loubradou J."/>
            <person name="Henrissat B."/>
            <person name="Grigoriev I.V."/>
            <person name="Corradi N."/>
            <person name="Roux C."/>
            <person name="Martin F.M."/>
        </authorList>
    </citation>
    <scope>NUCLEOTIDE SEQUENCE [LARGE SCALE GENOMIC DNA]</scope>
    <source>
        <strain evidence="3 4">DAOM 194757</strain>
    </source>
</reference>
<dbReference type="GO" id="GO:0004674">
    <property type="term" value="F:protein serine/threonine kinase activity"/>
    <property type="evidence" value="ECO:0007669"/>
    <property type="project" value="TreeGrafter"/>
</dbReference>
<evidence type="ECO:0000259" key="2">
    <source>
        <dbReference type="PROSITE" id="PS50011"/>
    </source>
</evidence>
<feature type="domain" description="Protein kinase" evidence="2">
    <location>
        <begin position="38"/>
        <end position="301"/>
    </location>
</feature>
<dbReference type="PROSITE" id="PS50011">
    <property type="entry name" value="PROTEIN_KINASE_DOM"/>
    <property type="match status" value="2"/>
</dbReference>
<feature type="domain" description="Protein kinase" evidence="2">
    <location>
        <begin position="346"/>
        <end position="602"/>
    </location>
</feature>
<dbReference type="Pfam" id="PF07714">
    <property type="entry name" value="PK_Tyr_Ser-Thr"/>
    <property type="match status" value="2"/>
</dbReference>
<feature type="binding site" evidence="1">
    <location>
        <position position="65"/>
    </location>
    <ligand>
        <name>ATP</name>
        <dbReference type="ChEBI" id="CHEBI:30616"/>
    </ligand>
</feature>
<evidence type="ECO:0000256" key="1">
    <source>
        <dbReference type="PROSITE-ProRule" id="PRU10141"/>
    </source>
</evidence>
<keyword evidence="3" id="KW-0808">Transferase</keyword>
<dbReference type="PANTHER" id="PTHR44329">
    <property type="entry name" value="SERINE/THREONINE-PROTEIN KINASE TNNI3K-RELATED"/>
    <property type="match status" value="1"/>
</dbReference>
<dbReference type="EMBL" id="QKWP01000078">
    <property type="protein sequence ID" value="RIB28060.1"/>
    <property type="molecule type" value="Genomic_DNA"/>
</dbReference>
<dbReference type="PRINTS" id="PR00109">
    <property type="entry name" value="TYRKINASE"/>
</dbReference>
<dbReference type="InterPro" id="IPR017441">
    <property type="entry name" value="Protein_kinase_ATP_BS"/>
</dbReference>
<dbReference type="Gene3D" id="1.10.510.10">
    <property type="entry name" value="Transferase(Phosphotransferase) domain 1"/>
    <property type="match status" value="2"/>
</dbReference>
<dbReference type="InterPro" id="IPR000719">
    <property type="entry name" value="Prot_kinase_dom"/>
</dbReference>
<dbReference type="PROSITE" id="PS00107">
    <property type="entry name" value="PROTEIN_KINASE_ATP"/>
    <property type="match status" value="1"/>
</dbReference>
<keyword evidence="1" id="KW-0067">ATP-binding</keyword>
<keyword evidence="4" id="KW-1185">Reference proteome</keyword>
<dbReference type="InterPro" id="IPR001245">
    <property type="entry name" value="Ser-Thr/Tyr_kinase_cat_dom"/>
</dbReference>
<evidence type="ECO:0000313" key="3">
    <source>
        <dbReference type="EMBL" id="RIB28060.1"/>
    </source>
</evidence>
<accession>A0A397VZX6</accession>
<evidence type="ECO:0000313" key="4">
    <source>
        <dbReference type="Proteomes" id="UP000266673"/>
    </source>
</evidence>
<keyword evidence="1" id="KW-0547">Nucleotide-binding</keyword>
<keyword evidence="3" id="KW-0418">Kinase</keyword>
<protein>
    <submittedName>
        <fullName evidence="3">Kinase-like domain-containing protein</fullName>
    </submittedName>
</protein>
<gene>
    <name evidence="3" type="ORF">C2G38_1610985</name>
</gene>
<dbReference type="SUPFAM" id="SSF56112">
    <property type="entry name" value="Protein kinase-like (PK-like)"/>
    <property type="match status" value="2"/>
</dbReference>
<dbReference type="STRING" id="44941.A0A397VZX6"/>
<dbReference type="AlphaFoldDB" id="A0A397VZX6"/>
<dbReference type="Proteomes" id="UP000266673">
    <property type="component" value="Unassembled WGS sequence"/>
</dbReference>
<dbReference type="InterPro" id="IPR051681">
    <property type="entry name" value="Ser/Thr_Kinases-Pseudokinases"/>
</dbReference>
<proteinExistence type="predicted"/>
<name>A0A397VZX6_9GLOM</name>
<comment type="caution">
    <text evidence="3">The sequence shown here is derived from an EMBL/GenBank/DDBJ whole genome shotgun (WGS) entry which is preliminary data.</text>
</comment>
<sequence length="633" mass="72910">MMTDYNIQSSEKILLEYSEQLEICLKELNIRNFDYSQYSNLKIIGQGGSATVYSTTFKEKTYALKSLNNNLCLDGSAFKKLVHELKLLSTADHTNIVKFYGISRNPITKNFMIILQFANDGNLRDYLKQRHEKGLYKILWTELMQIAIGIAIGLAYLHKKNIVHRDLHSKNILINDGKVLIADFGIAKQLNDSISLSSSSGIMGMPAYIDPQYFQSGANFKLDKQSDIYSLGVLFWELTSGAPPFNNLPAEAIILDIINNKREKIIPNTPLDYVCLYKECWSYIPAKRPTLDEVLIKLKMLSAETSIEFMINDMNTDNSIKSRVGKHYSSVDEIIKESNINFYNESSDFEQISENKFGQVEKAYWKSRGLIVTLNNLNIDETNIHEVIKEIQSIAKVNFHSHIRHFYGIAKDYNNACYFLIMQYTNGCNLQEYLKKIFNKLTWSDKLRIALQIAEGLVELHKNRIIFKELNSKNILVHDGRIIINFVISKWTNIESAIVTHADYWAPAYIDPQYLKDNKYERDEKSNIYSFGVILWEISSGRPPFNLIGEYEIIYQIFQGKRETFVEDTPIPYAQLCARCWDEEPDNRPDIQEVFVALQLALDEIVEEPIQISGENFLSDPDSNFLQTDSNSN</sequence>
<dbReference type="GO" id="GO:0005524">
    <property type="term" value="F:ATP binding"/>
    <property type="evidence" value="ECO:0007669"/>
    <property type="project" value="UniProtKB-UniRule"/>
</dbReference>
<dbReference type="InterPro" id="IPR011009">
    <property type="entry name" value="Kinase-like_dom_sf"/>
</dbReference>